<dbReference type="EMBL" id="MH588547">
    <property type="protein sequence ID" value="AXQ69885.1"/>
    <property type="molecule type" value="Genomic_DNA"/>
</dbReference>
<organism evidence="1 2">
    <name type="scientific">Caulobacter phage CcrSC</name>
    <dbReference type="NCBI Taxonomy" id="2283272"/>
    <lineage>
        <taxon>Viruses</taxon>
        <taxon>Duplodnaviria</taxon>
        <taxon>Heunggongvirae</taxon>
        <taxon>Uroviricota</taxon>
        <taxon>Caudoviricetes</taxon>
        <taxon>Jeanschmidtviridae</taxon>
        <taxon>Bertelyvirus</taxon>
        <taxon>Bertelyvirus SC</taxon>
    </lineage>
</organism>
<name>A0A385EFR4_9CAUD</name>
<protein>
    <submittedName>
        <fullName evidence="1">Uncharacterized protein</fullName>
    </submittedName>
</protein>
<reference evidence="1" key="2">
    <citation type="submission" date="2021-07" db="EMBL/GenBank/DDBJ databases">
        <title>Giant CbK-like Caulobacter bacteriophages have genetically divergent genomes.</title>
        <authorList>
            <person name="Wilson K."/>
            <person name="Ely B."/>
        </authorList>
    </citation>
    <scope>NUCLEOTIDE SEQUENCE</scope>
</reference>
<keyword evidence="2" id="KW-1185">Reference proteome</keyword>
<reference evidence="1" key="1">
    <citation type="submission" date="2018-07" db="EMBL/GenBank/DDBJ databases">
        <authorList>
            <person name="Wilson K.M."/>
            <person name="Ely B."/>
        </authorList>
    </citation>
    <scope>NUCLEOTIDE SEQUENCE</scope>
</reference>
<sequence>MNGQQRLAIFLAFADILTDRQFPEGQRIKDFSLSDLNDAQEHTKFEDFQQVRRVLRAMEGDGLARNTNGFWSLSAAGAVYRYLCRKAETAVDPAERISYRKLTMLEEFDAYAAKNINHAPTELRERNLVEADFRNKTVWLSDVFYPLSLLA</sequence>
<evidence type="ECO:0000313" key="2">
    <source>
        <dbReference type="Proteomes" id="UP000259683"/>
    </source>
</evidence>
<accession>A0A385EFR4</accession>
<proteinExistence type="predicted"/>
<evidence type="ECO:0000313" key="1">
    <source>
        <dbReference type="EMBL" id="AXQ69885.1"/>
    </source>
</evidence>
<dbReference type="Proteomes" id="UP000259683">
    <property type="component" value="Segment"/>
</dbReference>
<gene>
    <name evidence="1" type="ORF">CcrSC_gp303</name>
</gene>